<organism evidence="1">
    <name type="scientific">Anopheles atroparvus</name>
    <name type="common">European mosquito</name>
    <dbReference type="NCBI Taxonomy" id="41427"/>
    <lineage>
        <taxon>Eukaryota</taxon>
        <taxon>Metazoa</taxon>
        <taxon>Ecdysozoa</taxon>
        <taxon>Arthropoda</taxon>
        <taxon>Hexapoda</taxon>
        <taxon>Insecta</taxon>
        <taxon>Pterygota</taxon>
        <taxon>Neoptera</taxon>
        <taxon>Endopterygota</taxon>
        <taxon>Diptera</taxon>
        <taxon>Nematocera</taxon>
        <taxon>Culicoidea</taxon>
        <taxon>Culicidae</taxon>
        <taxon>Anophelinae</taxon>
        <taxon>Anopheles</taxon>
    </lineage>
</organism>
<dbReference type="Gene3D" id="1.20.1250.20">
    <property type="entry name" value="MFS general substrate transporter like domains"/>
    <property type="match status" value="1"/>
</dbReference>
<dbReference type="InterPro" id="IPR036259">
    <property type="entry name" value="MFS_trans_sf"/>
</dbReference>
<dbReference type="EMBL" id="AXCP01009737">
    <property type="status" value="NOT_ANNOTATED_CDS"/>
    <property type="molecule type" value="Genomic_DNA"/>
</dbReference>
<proteinExistence type="predicted"/>
<protein>
    <submittedName>
        <fullName evidence="1">Uncharacterized protein</fullName>
    </submittedName>
</protein>
<sequence length="121" mass="13760">MFSITGLEFSYSQAPESMKSVIQAFWLLTVAIGNMLVVFIAKAKFVQSQSLEFFLFAALMFLDMGFFMILAMRYRYSENTQVDSMEVETNPNKLNDPLAMCDTASKRGAKSTYVNEAFQEK</sequence>
<name>A0A182IZ18_ANOAO</name>
<evidence type="ECO:0000313" key="1">
    <source>
        <dbReference type="EnsemblMetazoa" id="AATE008239-PA.1"/>
    </source>
</evidence>
<accession>A0A182IZ18</accession>
<dbReference type="EnsemblMetazoa" id="AATE008239-RA">
    <property type="protein sequence ID" value="AATE008239-PA.1"/>
    <property type="gene ID" value="AATE008239"/>
</dbReference>
<reference evidence="1" key="1">
    <citation type="submission" date="2022-08" db="UniProtKB">
        <authorList>
            <consortium name="EnsemblMetazoa"/>
        </authorList>
    </citation>
    <scope>IDENTIFICATION</scope>
    <source>
        <strain evidence="1">EBRO</strain>
    </source>
</reference>
<dbReference type="AlphaFoldDB" id="A0A182IZ18"/>
<dbReference type="VEuPathDB" id="VectorBase:AATE008239"/>